<protein>
    <submittedName>
        <fullName evidence="1">Uncharacterized protein</fullName>
    </submittedName>
</protein>
<gene>
    <name evidence="1" type="ORF">NEIMUCOT_05545</name>
</gene>
<dbReference type="STRING" id="546266.NEIMUCOT_05545"/>
<evidence type="ECO:0000313" key="2">
    <source>
        <dbReference type="Proteomes" id="UP000003344"/>
    </source>
</evidence>
<comment type="caution">
    <text evidence="1">The sequence shown here is derived from an EMBL/GenBank/DDBJ whole genome shotgun (WGS) entry which is preliminary data.</text>
</comment>
<dbReference type="Pfam" id="PF26559">
    <property type="entry name" value="DUF8184"/>
    <property type="match status" value="1"/>
</dbReference>
<accession>D2ZY38</accession>
<dbReference type="AlphaFoldDB" id="D2ZY38"/>
<dbReference type="InterPro" id="IPR058497">
    <property type="entry name" value="DUF8184"/>
</dbReference>
<reference evidence="1 2" key="1">
    <citation type="submission" date="2009-10" db="EMBL/GenBank/DDBJ databases">
        <authorList>
            <person name="Weinstock G."/>
            <person name="Sodergren E."/>
            <person name="Clifton S."/>
            <person name="Fulton L."/>
            <person name="Fulton B."/>
            <person name="Courtney L."/>
            <person name="Fronick C."/>
            <person name="Harrison M."/>
            <person name="Strong C."/>
            <person name="Farmer C."/>
            <person name="Delahaunty K."/>
            <person name="Markovic C."/>
            <person name="Hall O."/>
            <person name="Minx P."/>
            <person name="Tomlinson C."/>
            <person name="Mitreva M."/>
            <person name="Nelson J."/>
            <person name="Hou S."/>
            <person name="Wollam A."/>
            <person name="Pepin K.H."/>
            <person name="Johnson M."/>
            <person name="Bhonagiri V."/>
            <person name="Nash W.E."/>
            <person name="Warren W."/>
            <person name="Chinwalla A."/>
            <person name="Mardis E.R."/>
            <person name="Wilson R.K."/>
        </authorList>
    </citation>
    <scope>NUCLEOTIDE SEQUENCE [LARGE SCALE GENOMIC DNA]</scope>
    <source>
        <strain evidence="2">ATCC 25996 / DSM 4631 / NCTC 10774 / M26</strain>
    </source>
</reference>
<dbReference type="Proteomes" id="UP000003344">
    <property type="component" value="Unassembled WGS sequence"/>
</dbReference>
<dbReference type="EMBL" id="ACDX02000012">
    <property type="protein sequence ID" value="EFC87992.1"/>
    <property type="molecule type" value="Genomic_DNA"/>
</dbReference>
<dbReference type="RefSeq" id="WP_003743419.1">
    <property type="nucleotide sequence ID" value="NZ_ACDX02000012.1"/>
</dbReference>
<evidence type="ECO:0000313" key="1">
    <source>
        <dbReference type="EMBL" id="EFC87992.1"/>
    </source>
</evidence>
<sequence>MKEIIHINESSIEYDPKVGYLNITCELPFICGEGELYVENPNPDDERFTVINIGLSSDDTLEVHLNSGDFVVVKSDMDVNKYLFKKIIGDFRDFSGYNNSDDKFKFIFKDNSLESFDLYRDNDNEDLVFSISLFKEENYYSLIVFEPNRPWQKDEIADFQFDGKQIICHLKNGDIFNSEIVCVPYITDLINNISELLE</sequence>
<name>D2ZY38_NEIM2</name>
<proteinExistence type="predicted"/>
<organism evidence="1 2">
    <name type="scientific">Neisseria mucosa (strain ATCC 25996 / DSM 4631 / NCTC 10774 / M26)</name>
    <dbReference type="NCBI Taxonomy" id="546266"/>
    <lineage>
        <taxon>Bacteria</taxon>
        <taxon>Pseudomonadati</taxon>
        <taxon>Pseudomonadota</taxon>
        <taxon>Betaproteobacteria</taxon>
        <taxon>Neisseriales</taxon>
        <taxon>Neisseriaceae</taxon>
        <taxon>Neisseria</taxon>
    </lineage>
</organism>